<dbReference type="AlphaFoldDB" id="A0AAE3WC32"/>
<gene>
    <name evidence="1" type="ORF">NO357_09890</name>
</gene>
<comment type="caution">
    <text evidence="1">The sequence shown here is derived from an EMBL/GenBank/DDBJ whole genome shotgun (WGS) entry which is preliminary data.</text>
</comment>
<dbReference type="RefSeq" id="WP_306735471.1">
    <property type="nucleotide sequence ID" value="NZ_JANHAX010000002.1"/>
</dbReference>
<keyword evidence="2" id="KW-1185">Reference proteome</keyword>
<proteinExistence type="predicted"/>
<organism evidence="1 2">
    <name type="scientific">Marimonas arenosa</name>
    <dbReference type="NCBI Taxonomy" id="1795305"/>
    <lineage>
        <taxon>Bacteria</taxon>
        <taxon>Pseudomonadati</taxon>
        <taxon>Pseudomonadota</taxon>
        <taxon>Alphaproteobacteria</taxon>
        <taxon>Rhodobacterales</taxon>
        <taxon>Paracoccaceae</taxon>
        <taxon>Marimonas</taxon>
    </lineage>
</organism>
<dbReference type="Proteomes" id="UP001226762">
    <property type="component" value="Unassembled WGS sequence"/>
</dbReference>
<reference evidence="1" key="2">
    <citation type="submission" date="2023-02" db="EMBL/GenBank/DDBJ databases">
        <title>'Rhodoalgimonas zhirmunskyi' gen. nov., isolated from a red alga.</title>
        <authorList>
            <person name="Nedashkovskaya O.I."/>
            <person name="Otstavnykh N.Y."/>
            <person name="Bystritskaya E.P."/>
            <person name="Balabanova L.A."/>
            <person name="Isaeva M.P."/>
        </authorList>
    </citation>
    <scope>NUCLEOTIDE SEQUENCE</scope>
    <source>
        <strain evidence="1">KCTC 52189</strain>
    </source>
</reference>
<name>A0AAE3WC32_9RHOB</name>
<accession>A0AAE3WC32</accession>
<reference evidence="1" key="1">
    <citation type="submission" date="2022-07" db="EMBL/GenBank/DDBJ databases">
        <authorList>
            <person name="Otstavnykh N."/>
            <person name="Isaeva M."/>
            <person name="Bystritskaya E."/>
        </authorList>
    </citation>
    <scope>NUCLEOTIDE SEQUENCE</scope>
    <source>
        <strain evidence="1">KCTC 52189</strain>
    </source>
</reference>
<protein>
    <submittedName>
        <fullName evidence="1">Uncharacterized protein</fullName>
    </submittedName>
</protein>
<dbReference type="EMBL" id="JANHAX010000002">
    <property type="protein sequence ID" value="MDQ2090206.1"/>
    <property type="molecule type" value="Genomic_DNA"/>
</dbReference>
<sequence>MALFTANIPTQYTRPENAASKLRKVLGDILAGLYLGTRYLVLESTAPHRTRRLDRIAGPGTPASLSPGQDAAVHLVIKSGASAGNF</sequence>
<evidence type="ECO:0000313" key="1">
    <source>
        <dbReference type="EMBL" id="MDQ2090206.1"/>
    </source>
</evidence>
<evidence type="ECO:0000313" key="2">
    <source>
        <dbReference type="Proteomes" id="UP001226762"/>
    </source>
</evidence>